<dbReference type="InterPro" id="IPR008638">
    <property type="entry name" value="FhaB/CdiA-like_TPS"/>
</dbReference>
<evidence type="ECO:0000313" key="6">
    <source>
        <dbReference type="EMBL" id="SHI01150.1"/>
    </source>
</evidence>
<reference evidence="6 7" key="1">
    <citation type="submission" date="2016-11" db="EMBL/GenBank/DDBJ databases">
        <authorList>
            <person name="Jaros S."/>
            <person name="Januszkiewicz K."/>
            <person name="Wedrychowicz H."/>
        </authorList>
    </citation>
    <scope>NUCLEOTIDE SEQUENCE [LARGE SCALE GENOMIC DNA]</scope>
    <source>
        <strain evidence="6 7">CGMCC 1.10190</strain>
    </source>
</reference>
<dbReference type="SUPFAM" id="SSF51126">
    <property type="entry name" value="Pectin lyase-like"/>
    <property type="match status" value="1"/>
</dbReference>
<feature type="domain" description="Filamentous haemagglutinin FhaB/tRNA nuclease CdiA-like TPS" evidence="5">
    <location>
        <begin position="24"/>
        <end position="137"/>
    </location>
</feature>
<dbReference type="PANTHER" id="PTHR12338:SF8">
    <property type="entry name" value="HEME_HEMOPEXIN-BINDING PROTEIN"/>
    <property type="match status" value="1"/>
</dbReference>
<evidence type="ECO:0000313" key="7">
    <source>
        <dbReference type="Proteomes" id="UP000184226"/>
    </source>
</evidence>
<organism evidence="6 7">
    <name type="scientific">Pollutimonas bauzanensis</name>
    <dbReference type="NCBI Taxonomy" id="658167"/>
    <lineage>
        <taxon>Bacteria</taxon>
        <taxon>Pseudomonadati</taxon>
        <taxon>Pseudomonadota</taxon>
        <taxon>Betaproteobacteria</taxon>
        <taxon>Burkholderiales</taxon>
        <taxon>Alcaligenaceae</taxon>
        <taxon>Pollutimonas</taxon>
    </lineage>
</organism>
<dbReference type="Proteomes" id="UP000184226">
    <property type="component" value="Unassembled WGS sequence"/>
</dbReference>
<accession>A0A1M5XMV0</accession>
<protein>
    <submittedName>
        <fullName evidence="6">Filamentous hemagglutinin family N-terminal domain-containing protein</fullName>
    </submittedName>
</protein>
<feature type="chain" id="PRO_5012861478" evidence="4">
    <location>
        <begin position="27"/>
        <end position="745"/>
    </location>
</feature>
<dbReference type="NCBIfam" id="TIGR01901">
    <property type="entry name" value="adhes_NPXG"/>
    <property type="match status" value="1"/>
</dbReference>
<dbReference type="InterPro" id="IPR011050">
    <property type="entry name" value="Pectin_lyase_fold/virulence"/>
</dbReference>
<sequence>MAHPQVSISKTLTLFAALAFGSAAWALPTGGVVVEGGAGYANDAANAMTVTQSTAKAIINWQGFSIGPGETVRFQQPDASSVTLNRVTGSDPSAIMGNLTANGKVFLVNPNGILFGQNASVNVGGLAASTLGIANADFMAGNYQLSGASHGSVVNHGTISVSDGGYVALLGATVSNHGTIVARLGTIALAAGNAVTLDVAGDKLLNVAVTQGAVDALAENGGLIRADGGRVLMTTQAAGSLLSNAVNNTGVIQAQTIENVGGTIKLLGGMQNGAVNAAGILDASAPGGGNGGFIETSAAHVNIADGIRVTTAAPTGLTGTWLIDPQDFIIGSGGNISGSTLSGQLVANNVIIDTATGPGAALAGNGDIYVNEAIVWTASGSPTTLTLNAVGDVHINAAISATDGNLSVCCGRDINVAADITTVGGSVLLSAGRDVNMNATTTTTNGNIMMCAANDVNVNGTITLTNGTLDAARSLGLPEGLVLSAGYGGTGPGPTGGTVVFGLAAPPATVTDASVSINYNPVSYAAPTDYSGRFTLTRAILTQRMLVFADGGDKVFDGTTGTALSSLKGNPAGVELVAGAGSSANFDTADPGTGKTIIYSGYSLAGANAGDYVLAINCCGPVFARTTGSIIAALAPPPVGVPGPVPVVPAPVVPGLVLPNGQVVPGALAPDGTPLASFPLWPIIQPVPPASVPPGPVPSWMGPPMVALLVAPPASPPSMILVQEQPAAPPPPYVAPVFRPKHERN</sequence>
<gene>
    <name evidence="6" type="ORF">SAMN04488135_10726</name>
</gene>
<evidence type="ECO:0000256" key="1">
    <source>
        <dbReference type="ARBA" id="ARBA00004613"/>
    </source>
</evidence>
<dbReference type="EMBL" id="FQXE01000007">
    <property type="protein sequence ID" value="SHI01150.1"/>
    <property type="molecule type" value="Genomic_DNA"/>
</dbReference>
<dbReference type="InterPro" id="IPR050909">
    <property type="entry name" value="Bact_Autotransporter_VF"/>
</dbReference>
<dbReference type="Gene3D" id="2.160.20.10">
    <property type="entry name" value="Single-stranded right-handed beta-helix, Pectin lyase-like"/>
    <property type="match status" value="1"/>
</dbReference>
<name>A0A1M5XMV0_9BURK</name>
<dbReference type="GO" id="GO:0005576">
    <property type="term" value="C:extracellular region"/>
    <property type="evidence" value="ECO:0007669"/>
    <property type="project" value="UniProtKB-SubCell"/>
</dbReference>
<evidence type="ECO:0000256" key="3">
    <source>
        <dbReference type="ARBA" id="ARBA00022729"/>
    </source>
</evidence>
<dbReference type="InterPro" id="IPR012334">
    <property type="entry name" value="Pectin_lyas_fold"/>
</dbReference>
<keyword evidence="2" id="KW-0964">Secreted</keyword>
<comment type="subcellular location">
    <subcellularLocation>
        <location evidence="1">Secreted</location>
    </subcellularLocation>
</comment>
<dbReference type="AlphaFoldDB" id="A0A1M5XMV0"/>
<evidence type="ECO:0000256" key="2">
    <source>
        <dbReference type="ARBA" id="ARBA00022525"/>
    </source>
</evidence>
<dbReference type="InterPro" id="IPR041248">
    <property type="entry name" value="YDG"/>
</dbReference>
<proteinExistence type="predicted"/>
<dbReference type="SMART" id="SM00912">
    <property type="entry name" value="Haemagg_act"/>
    <property type="match status" value="1"/>
</dbReference>
<dbReference type="PANTHER" id="PTHR12338">
    <property type="entry name" value="AUTOTRANSPORTER"/>
    <property type="match status" value="1"/>
</dbReference>
<keyword evidence="3 4" id="KW-0732">Signal</keyword>
<keyword evidence="7" id="KW-1185">Reference proteome</keyword>
<dbReference type="Pfam" id="PF18657">
    <property type="entry name" value="YDG"/>
    <property type="match status" value="1"/>
</dbReference>
<dbReference type="STRING" id="658167.SAMN04488135_10726"/>
<dbReference type="OrthoDB" id="8672993at2"/>
<evidence type="ECO:0000259" key="5">
    <source>
        <dbReference type="SMART" id="SM00912"/>
    </source>
</evidence>
<evidence type="ECO:0000256" key="4">
    <source>
        <dbReference type="SAM" id="SignalP"/>
    </source>
</evidence>
<dbReference type="Pfam" id="PF05860">
    <property type="entry name" value="TPS"/>
    <property type="match status" value="1"/>
</dbReference>
<feature type="signal peptide" evidence="4">
    <location>
        <begin position="1"/>
        <end position="26"/>
    </location>
</feature>